<proteinExistence type="predicted"/>
<organism evidence="1">
    <name type="scientific">Rhizophora mucronata</name>
    <name type="common">Asiatic mangrove</name>
    <dbReference type="NCBI Taxonomy" id="61149"/>
    <lineage>
        <taxon>Eukaryota</taxon>
        <taxon>Viridiplantae</taxon>
        <taxon>Streptophyta</taxon>
        <taxon>Embryophyta</taxon>
        <taxon>Tracheophyta</taxon>
        <taxon>Spermatophyta</taxon>
        <taxon>Magnoliopsida</taxon>
        <taxon>eudicotyledons</taxon>
        <taxon>Gunneridae</taxon>
        <taxon>Pentapetalae</taxon>
        <taxon>rosids</taxon>
        <taxon>fabids</taxon>
        <taxon>Malpighiales</taxon>
        <taxon>Rhizophoraceae</taxon>
        <taxon>Rhizophora</taxon>
    </lineage>
</organism>
<reference evidence="1" key="1">
    <citation type="submission" date="2018-02" db="EMBL/GenBank/DDBJ databases">
        <title>Rhizophora mucronata_Transcriptome.</title>
        <authorList>
            <person name="Meera S.P."/>
            <person name="Sreeshan A."/>
            <person name="Augustine A."/>
        </authorList>
    </citation>
    <scope>NUCLEOTIDE SEQUENCE</scope>
    <source>
        <tissue evidence="1">Leaf</tissue>
    </source>
</reference>
<accession>A0A2P2P3U5</accession>
<dbReference type="EMBL" id="GGEC01068913">
    <property type="protein sequence ID" value="MBX49397.1"/>
    <property type="molecule type" value="Transcribed_RNA"/>
</dbReference>
<protein>
    <submittedName>
        <fullName evidence="1">Uncharacterized protein</fullName>
    </submittedName>
</protein>
<evidence type="ECO:0000313" key="1">
    <source>
        <dbReference type="EMBL" id="MBX49397.1"/>
    </source>
</evidence>
<name>A0A2P2P3U5_RHIMU</name>
<sequence>MEIRTTSTLTPKAQMTYNHRPYRMLTWCTQRTIHIFFHILNQNMYFLK</sequence>
<dbReference type="AlphaFoldDB" id="A0A2P2P3U5"/>